<evidence type="ECO:0000313" key="1">
    <source>
        <dbReference type="EMBL" id="CAB4013794.1"/>
    </source>
</evidence>
<dbReference type="OrthoDB" id="5788485at2759"/>
<dbReference type="Proteomes" id="UP001152795">
    <property type="component" value="Unassembled WGS sequence"/>
</dbReference>
<gene>
    <name evidence="1" type="ORF">PACLA_8A020552</name>
</gene>
<accession>A0A7D9EQJ9</accession>
<evidence type="ECO:0000313" key="2">
    <source>
        <dbReference type="Proteomes" id="UP001152795"/>
    </source>
</evidence>
<dbReference type="PANTHER" id="PTHR31751">
    <property type="entry name" value="SI:CH211-108C17.2-RELATED-RELATED"/>
    <property type="match status" value="1"/>
</dbReference>
<dbReference type="AlphaFoldDB" id="A0A7D9EQJ9"/>
<reference evidence="1" key="1">
    <citation type="submission" date="2020-04" db="EMBL/GenBank/DDBJ databases">
        <authorList>
            <person name="Alioto T."/>
            <person name="Alioto T."/>
            <person name="Gomez Garrido J."/>
        </authorList>
    </citation>
    <scope>NUCLEOTIDE SEQUENCE</scope>
    <source>
        <strain evidence="1">A484AB</strain>
    </source>
</reference>
<keyword evidence="2" id="KW-1185">Reference proteome</keyword>
<proteinExistence type="predicted"/>
<organism evidence="1 2">
    <name type="scientific">Paramuricea clavata</name>
    <name type="common">Red gorgonian</name>
    <name type="synonym">Violescent sea-whip</name>
    <dbReference type="NCBI Taxonomy" id="317549"/>
    <lineage>
        <taxon>Eukaryota</taxon>
        <taxon>Metazoa</taxon>
        <taxon>Cnidaria</taxon>
        <taxon>Anthozoa</taxon>
        <taxon>Octocorallia</taxon>
        <taxon>Malacalcyonacea</taxon>
        <taxon>Plexauridae</taxon>
        <taxon>Paramuricea</taxon>
    </lineage>
</organism>
<feature type="non-terminal residue" evidence="1">
    <location>
        <position position="287"/>
    </location>
</feature>
<dbReference type="PANTHER" id="PTHR31751:SF7">
    <property type="entry name" value="THAP-TYPE DOMAIN-CONTAINING PROTEIN"/>
    <property type="match status" value="1"/>
</dbReference>
<dbReference type="EMBL" id="CACRXK020008025">
    <property type="protein sequence ID" value="CAB4013794.1"/>
    <property type="molecule type" value="Genomic_DNA"/>
</dbReference>
<sequence>GMELMYHSSSMKVVLLNHWIKQIHPCSVMMKESPLMTVVRMRMSEYMKLPYLLLKNVMNMFLCDNDEMLHLEGDQSHSTSVTYGPHRKSRCQTPGCTAKPDTKYHFVGITAIVISRCSSGHNNRFTSSHELNDIYANNLQTATSIMLSGSNFAKVERMAKFLNLEFISSSTYYRFQRLYMIPEINEWWSSMRREIIGQFHGKDVVVGGDGQCDSPGINAKNLCYFMVEVESHYILDIEVLDKRHVDLKYTNMEKEAVHRSLDRLRNDLKVVELVTDASTSVKHYLVC</sequence>
<name>A0A7D9EQJ9_PARCT</name>
<comment type="caution">
    <text evidence="1">The sequence shown here is derived from an EMBL/GenBank/DDBJ whole genome shotgun (WGS) entry which is preliminary data.</text>
</comment>
<protein>
    <submittedName>
        <fullName evidence="1">Uncharacterized protein</fullName>
    </submittedName>
</protein>